<dbReference type="Pfam" id="PF23426">
    <property type="entry name" value="DUF7114"/>
    <property type="match status" value="2"/>
</dbReference>
<protein>
    <submittedName>
        <fullName evidence="2">Uncharacterized protein</fullName>
    </submittedName>
</protein>
<dbReference type="OrthoDB" id="312988at2157"/>
<dbReference type="RefSeq" id="WP_090507793.1">
    <property type="nucleotide sequence ID" value="NZ_FNWL01000003.1"/>
</dbReference>
<organism evidence="2 3">
    <name type="scientific">Natronorubrum sediminis</name>
    <dbReference type="NCBI Taxonomy" id="640943"/>
    <lineage>
        <taxon>Archaea</taxon>
        <taxon>Methanobacteriati</taxon>
        <taxon>Methanobacteriota</taxon>
        <taxon>Stenosarchaea group</taxon>
        <taxon>Halobacteria</taxon>
        <taxon>Halobacteriales</taxon>
        <taxon>Natrialbaceae</taxon>
        <taxon>Natronorubrum</taxon>
    </lineage>
</organism>
<evidence type="ECO:0000313" key="3">
    <source>
        <dbReference type="Proteomes" id="UP000199112"/>
    </source>
</evidence>
<evidence type="ECO:0000256" key="1">
    <source>
        <dbReference type="SAM" id="MobiDB-lite"/>
    </source>
</evidence>
<dbReference type="EMBL" id="FNWL01000003">
    <property type="protein sequence ID" value="SEH17168.1"/>
    <property type="molecule type" value="Genomic_DNA"/>
</dbReference>
<feature type="region of interest" description="Disordered" evidence="1">
    <location>
        <begin position="235"/>
        <end position="257"/>
    </location>
</feature>
<name>A0A1H6G404_9EURY</name>
<sequence>METADNCRRGAFEAVSDVEPPALREYIETTLEEASMVPGVLTIESAAATAPDGHSHLDATSQPMPPTDRDVDSSLEFAEDIVDTDGIRNRAAGVQLIYEGLRLTRSLAHEEPWNDHEDDDDARTDDAHRGDLEILAADILVARGFYLLARTNAAETAVKTVQAFGRDQSQRREQAPKTVDSSTVDANLERDILELAVRTGAGAVGETPTARLRSSVESLADGIEIPFPPAAVCLADLETPPSERSPEDHRATSATDP</sequence>
<keyword evidence="3" id="KW-1185">Reference proteome</keyword>
<dbReference type="InterPro" id="IPR055538">
    <property type="entry name" value="DUF7114"/>
</dbReference>
<feature type="region of interest" description="Disordered" evidence="1">
    <location>
        <begin position="51"/>
        <end position="71"/>
    </location>
</feature>
<dbReference type="AlphaFoldDB" id="A0A1H6G404"/>
<dbReference type="Proteomes" id="UP000199112">
    <property type="component" value="Unassembled WGS sequence"/>
</dbReference>
<accession>A0A1H6G404</accession>
<evidence type="ECO:0000313" key="2">
    <source>
        <dbReference type="EMBL" id="SEH17168.1"/>
    </source>
</evidence>
<reference evidence="3" key="1">
    <citation type="submission" date="2016-10" db="EMBL/GenBank/DDBJ databases">
        <authorList>
            <person name="Varghese N."/>
            <person name="Submissions S."/>
        </authorList>
    </citation>
    <scope>NUCLEOTIDE SEQUENCE [LARGE SCALE GENOMIC DNA]</scope>
    <source>
        <strain evidence="3">CGMCC 1.8981</strain>
    </source>
</reference>
<gene>
    <name evidence="2" type="ORF">SAMN04487967_3029</name>
</gene>
<proteinExistence type="predicted"/>